<comment type="caution">
    <text evidence="1">The sequence shown here is derived from an EMBL/GenBank/DDBJ whole genome shotgun (WGS) entry which is preliminary data.</text>
</comment>
<evidence type="ECO:0000313" key="2">
    <source>
        <dbReference type="Proteomes" id="UP001212123"/>
    </source>
</evidence>
<dbReference type="InterPro" id="IPR002636">
    <property type="entry name" value="DUF29"/>
</dbReference>
<proteinExistence type="predicted"/>
<dbReference type="PANTHER" id="PTHR34235:SF1">
    <property type="entry name" value="SLR0416 PROTEIN"/>
    <property type="match status" value="1"/>
</dbReference>
<accession>A0ABT5A384</accession>
<gene>
    <name evidence="1" type="ORF">PN492_07495</name>
</gene>
<protein>
    <submittedName>
        <fullName evidence="1">DUF29 family protein</fullName>
    </submittedName>
</protein>
<organism evidence="1 2">
    <name type="scientific">Dolichospermum circinale CS-537/01</name>
    <dbReference type="NCBI Taxonomy" id="3021739"/>
    <lineage>
        <taxon>Bacteria</taxon>
        <taxon>Bacillati</taxon>
        <taxon>Cyanobacteriota</taxon>
        <taxon>Cyanophyceae</taxon>
        <taxon>Nostocales</taxon>
        <taxon>Aphanizomenonaceae</taxon>
        <taxon>Dolichospermum</taxon>
        <taxon>Dolichospermum circinale</taxon>
    </lineage>
</organism>
<dbReference type="Gene3D" id="1.20.1220.20">
    <property type="entry name" value="Uncharcterised protein PF01724"/>
    <property type="match status" value="1"/>
</dbReference>
<keyword evidence="2" id="KW-1185">Reference proteome</keyword>
<reference evidence="1 2" key="1">
    <citation type="submission" date="2023-01" db="EMBL/GenBank/DDBJ databases">
        <title>Genomes from the Australian National Cyanobacteria Reference Collection.</title>
        <authorList>
            <person name="Willis A."/>
            <person name="Lee E.M.F."/>
        </authorList>
    </citation>
    <scope>NUCLEOTIDE SEQUENCE [LARGE SCALE GENOMIC DNA]</scope>
    <source>
        <strain evidence="1 2">CS-537/01</strain>
    </source>
</reference>
<dbReference type="Proteomes" id="UP001212123">
    <property type="component" value="Unassembled WGS sequence"/>
</dbReference>
<dbReference type="Pfam" id="PF01724">
    <property type="entry name" value="DUF29"/>
    <property type="match status" value="1"/>
</dbReference>
<name>A0ABT5A384_9CYAN</name>
<dbReference type="EMBL" id="JAQMTU010000042">
    <property type="protein sequence ID" value="MDB9486391.1"/>
    <property type="molecule type" value="Genomic_DNA"/>
</dbReference>
<sequence>MEELLTLRELLLKGDMTGALAIVDELEEMSRDDKINNIRSYAVILLMHLIKQKAENRTTKSWELSIRNSIRGIQTKNQRRKAGGTYLNTDELRLAISEAYTEAVDRASSEVEEGRYEPHELAKLVNRQEICDRAMILISTNLEISTGC</sequence>
<dbReference type="RefSeq" id="WP_271805186.1">
    <property type="nucleotide sequence ID" value="NZ_JAQMTU010000042.1"/>
</dbReference>
<evidence type="ECO:0000313" key="1">
    <source>
        <dbReference type="EMBL" id="MDB9486391.1"/>
    </source>
</evidence>
<dbReference type="PANTHER" id="PTHR34235">
    <property type="entry name" value="SLR1203 PROTEIN-RELATED"/>
    <property type="match status" value="1"/>
</dbReference>